<dbReference type="Proteomes" id="UP000622552">
    <property type="component" value="Unassembled WGS sequence"/>
</dbReference>
<protein>
    <submittedName>
        <fullName evidence="1">Uncharacterized protein</fullName>
    </submittedName>
</protein>
<sequence length="173" mass="17916">MRANLLGTLAVLAVLATLTFGLPAVNRALPAERSLPAGQELAIGYGVTITPPVGARVDVTRTLPNRGVLALVLHGLDFRAEAKTTSDGVDGLASRLRTRVQNQRGVQVTGDLREVHTDAGVRGLRGTFSSTGRDGIYAAYVSNGIGVQVTVSGTALAEQVGAVEQSLAGLRFA</sequence>
<evidence type="ECO:0000313" key="1">
    <source>
        <dbReference type="EMBL" id="MBG6139472.1"/>
    </source>
</evidence>
<gene>
    <name evidence="1" type="ORF">IW245_005666</name>
</gene>
<name>A0A8J7KYM3_9ACTN</name>
<evidence type="ECO:0000313" key="2">
    <source>
        <dbReference type="Proteomes" id="UP000622552"/>
    </source>
</evidence>
<dbReference type="AlphaFoldDB" id="A0A8J7KYM3"/>
<reference evidence="1" key="1">
    <citation type="submission" date="2020-11" db="EMBL/GenBank/DDBJ databases">
        <title>Sequencing the genomes of 1000 actinobacteria strains.</title>
        <authorList>
            <person name="Klenk H.-P."/>
        </authorList>
    </citation>
    <scope>NUCLEOTIDE SEQUENCE</scope>
    <source>
        <strain evidence="1">DSM 45356</strain>
    </source>
</reference>
<proteinExistence type="predicted"/>
<keyword evidence="2" id="KW-1185">Reference proteome</keyword>
<dbReference type="EMBL" id="JADOUF010000001">
    <property type="protein sequence ID" value="MBG6139472.1"/>
    <property type="molecule type" value="Genomic_DNA"/>
</dbReference>
<dbReference type="RefSeq" id="WP_197006125.1">
    <property type="nucleotide sequence ID" value="NZ_BONS01000008.1"/>
</dbReference>
<accession>A0A8J7KYM3</accession>
<comment type="caution">
    <text evidence="1">The sequence shown here is derived from an EMBL/GenBank/DDBJ whole genome shotgun (WGS) entry which is preliminary data.</text>
</comment>
<organism evidence="1 2">
    <name type="scientific">Longispora fulva</name>
    <dbReference type="NCBI Taxonomy" id="619741"/>
    <lineage>
        <taxon>Bacteria</taxon>
        <taxon>Bacillati</taxon>
        <taxon>Actinomycetota</taxon>
        <taxon>Actinomycetes</taxon>
        <taxon>Micromonosporales</taxon>
        <taxon>Micromonosporaceae</taxon>
        <taxon>Longispora</taxon>
    </lineage>
</organism>